<dbReference type="EMBL" id="JAUSUB010000002">
    <property type="protein sequence ID" value="MDQ0268860.1"/>
    <property type="molecule type" value="Genomic_DNA"/>
</dbReference>
<dbReference type="InterPro" id="IPR003961">
    <property type="entry name" value="FN3_dom"/>
</dbReference>
<evidence type="ECO:0000256" key="1">
    <source>
        <dbReference type="SAM" id="Coils"/>
    </source>
</evidence>
<feature type="domain" description="Fibronectin type-III" evidence="3">
    <location>
        <begin position="23"/>
        <end position="94"/>
    </location>
</feature>
<feature type="chain" id="PRO_5047139198" description="Fibronectin type-III domain-containing protein" evidence="2">
    <location>
        <begin position="24"/>
        <end position="459"/>
    </location>
</feature>
<dbReference type="SUPFAM" id="SSF49265">
    <property type="entry name" value="Fibronectin type III"/>
    <property type="match status" value="1"/>
</dbReference>
<comment type="caution">
    <text evidence="4">The sequence shown here is derived from an EMBL/GenBank/DDBJ whole genome shotgun (WGS) entry which is preliminary data.</text>
</comment>
<organism evidence="4 5">
    <name type="scientific">Cytobacillus purgationiresistens</name>
    <dbReference type="NCBI Taxonomy" id="863449"/>
    <lineage>
        <taxon>Bacteria</taxon>
        <taxon>Bacillati</taxon>
        <taxon>Bacillota</taxon>
        <taxon>Bacilli</taxon>
        <taxon>Bacillales</taxon>
        <taxon>Bacillaceae</taxon>
        <taxon>Cytobacillus</taxon>
    </lineage>
</organism>
<evidence type="ECO:0000313" key="4">
    <source>
        <dbReference type="EMBL" id="MDQ0268860.1"/>
    </source>
</evidence>
<feature type="signal peptide" evidence="2">
    <location>
        <begin position="1"/>
        <end position="23"/>
    </location>
</feature>
<proteinExistence type="predicted"/>
<evidence type="ECO:0000313" key="5">
    <source>
        <dbReference type="Proteomes" id="UP001238088"/>
    </source>
</evidence>
<protein>
    <recommendedName>
        <fullName evidence="3">Fibronectin type-III domain-containing protein</fullName>
    </recommendedName>
</protein>
<sequence>MLKKILLFLSFCFFFANSNNILAESNWDITVSPTDSTIKLSWNEVGYEYEIYLEDYKQDVLIWEGKENKHTINNLEPDHIYKYKIVAYNEKKEIIDFVRVNTATNKIVSFNKGAFSTLNNVTGNQKSNEEVKESILNDATVEAVIGKDEVKFTWGNLPNDYDTYEVYKNAELVGQVSAGEYIDKNIEPGKEYSYEFRGYKKLSEKEISELKEKAEEENVKFNSKQEKELSKKPYSIGYNIKTLEDNLEDNIKKNEVELDMNINPFSAGISPAIEYRPGYILIYKTFIPMNRAPNPISKVSKYKTFHGDGRVYPNFFSDQYRTKSTVAVIFGPKTRFLHLEKDVSRTYGYDAKGKQNGSAKEPNTGMKLTNTKTGSDWASYTYKHAVKIPLIVSPPIDYDYTAKIYKNGSYRIEGYHDTAPSHELHIGTYPGDSRALVFFDKHRNFFDLFGIGINYVVYG</sequence>
<dbReference type="InterPro" id="IPR036116">
    <property type="entry name" value="FN3_sf"/>
</dbReference>
<name>A0ABU0ACU1_9BACI</name>
<keyword evidence="2" id="KW-0732">Signal</keyword>
<feature type="domain" description="Fibronectin type-III" evidence="3">
    <location>
        <begin position="132"/>
        <end position="205"/>
    </location>
</feature>
<keyword evidence="1" id="KW-0175">Coiled coil</keyword>
<dbReference type="SMART" id="SM00060">
    <property type="entry name" value="FN3"/>
    <property type="match status" value="2"/>
</dbReference>
<evidence type="ECO:0000256" key="2">
    <source>
        <dbReference type="SAM" id="SignalP"/>
    </source>
</evidence>
<dbReference type="RefSeq" id="WP_307471957.1">
    <property type="nucleotide sequence ID" value="NZ_JAUSUB010000002.1"/>
</dbReference>
<feature type="coiled-coil region" evidence="1">
    <location>
        <begin position="200"/>
        <end position="227"/>
    </location>
</feature>
<dbReference type="Proteomes" id="UP001238088">
    <property type="component" value="Unassembled WGS sequence"/>
</dbReference>
<keyword evidence="5" id="KW-1185">Reference proteome</keyword>
<accession>A0ABU0ACU1</accession>
<reference evidence="4 5" key="1">
    <citation type="submission" date="2023-07" db="EMBL/GenBank/DDBJ databases">
        <title>Genomic Encyclopedia of Type Strains, Phase IV (KMG-IV): sequencing the most valuable type-strain genomes for metagenomic binning, comparative biology and taxonomic classification.</title>
        <authorList>
            <person name="Goeker M."/>
        </authorList>
    </citation>
    <scope>NUCLEOTIDE SEQUENCE [LARGE SCALE GENOMIC DNA]</scope>
    <source>
        <strain evidence="4 5">DSM 23494</strain>
    </source>
</reference>
<dbReference type="CDD" id="cd00063">
    <property type="entry name" value="FN3"/>
    <property type="match status" value="1"/>
</dbReference>
<evidence type="ECO:0000259" key="3">
    <source>
        <dbReference type="SMART" id="SM00060"/>
    </source>
</evidence>
<gene>
    <name evidence="4" type="ORF">J2S17_000729</name>
</gene>
<dbReference type="InterPro" id="IPR013783">
    <property type="entry name" value="Ig-like_fold"/>
</dbReference>
<dbReference type="Gene3D" id="2.60.40.10">
    <property type="entry name" value="Immunoglobulins"/>
    <property type="match status" value="1"/>
</dbReference>